<dbReference type="EMBL" id="DTKJ01000066">
    <property type="protein sequence ID" value="HGZ12513.1"/>
    <property type="molecule type" value="Genomic_DNA"/>
</dbReference>
<gene>
    <name evidence="2" type="ORF">ENW48_09900</name>
</gene>
<dbReference type="Pfam" id="PF07238">
    <property type="entry name" value="PilZ"/>
    <property type="match status" value="1"/>
</dbReference>
<dbReference type="AlphaFoldDB" id="A0A7C5ANB7"/>
<dbReference type="Gene3D" id="2.40.10.220">
    <property type="entry name" value="predicted glycosyltransferase like domains"/>
    <property type="match status" value="1"/>
</dbReference>
<dbReference type="SUPFAM" id="SSF141371">
    <property type="entry name" value="PilZ domain-like"/>
    <property type="match status" value="1"/>
</dbReference>
<proteinExistence type="predicted"/>
<evidence type="ECO:0000313" key="2">
    <source>
        <dbReference type="EMBL" id="HGZ12513.1"/>
    </source>
</evidence>
<evidence type="ECO:0000259" key="1">
    <source>
        <dbReference type="Pfam" id="PF07238"/>
    </source>
</evidence>
<protein>
    <submittedName>
        <fullName evidence="2">PilZ domain-containing protein</fullName>
    </submittedName>
</protein>
<dbReference type="InterPro" id="IPR009875">
    <property type="entry name" value="PilZ_domain"/>
</dbReference>
<name>A0A7C5ANB7_9BACT</name>
<organism evidence="2">
    <name type="scientific">Desulfobacca acetoxidans</name>
    <dbReference type="NCBI Taxonomy" id="60893"/>
    <lineage>
        <taxon>Bacteria</taxon>
        <taxon>Pseudomonadati</taxon>
        <taxon>Thermodesulfobacteriota</taxon>
        <taxon>Desulfobaccia</taxon>
        <taxon>Desulfobaccales</taxon>
        <taxon>Desulfobaccaceae</taxon>
        <taxon>Desulfobacca</taxon>
    </lineage>
</organism>
<reference evidence="2" key="1">
    <citation type="journal article" date="2020" name="mSystems">
        <title>Genome- and Community-Level Interaction Insights into Carbon Utilization and Element Cycling Functions of Hydrothermarchaeota in Hydrothermal Sediment.</title>
        <authorList>
            <person name="Zhou Z."/>
            <person name="Liu Y."/>
            <person name="Xu W."/>
            <person name="Pan J."/>
            <person name="Luo Z.H."/>
            <person name="Li M."/>
        </authorList>
    </citation>
    <scope>NUCLEOTIDE SEQUENCE [LARGE SCALE GENOMIC DNA]</scope>
    <source>
        <strain evidence="2">SpSt-853</strain>
    </source>
</reference>
<feature type="domain" description="PilZ" evidence="1">
    <location>
        <begin position="7"/>
        <end position="91"/>
    </location>
</feature>
<comment type="caution">
    <text evidence="2">The sequence shown here is derived from an EMBL/GenBank/DDBJ whole genome shotgun (WGS) entry which is preliminary data.</text>
</comment>
<sequence length="107" mass="12347">MKRRVDRKAQRFPTRLSLHELNGQSAPDSYLVDISSLGAQVESPKFLALGSSVEMVVRFPWEDKDTRLAGQVKWIKPLIGRPGCFRLGLKFYQVFWNLDLWARQGKL</sequence>
<accession>A0A7C5ANB7</accession>
<dbReference type="GO" id="GO:0035438">
    <property type="term" value="F:cyclic-di-GMP binding"/>
    <property type="evidence" value="ECO:0007669"/>
    <property type="project" value="InterPro"/>
</dbReference>